<evidence type="ECO:0000313" key="9">
    <source>
        <dbReference type="EMBL" id="WWR11398.1"/>
    </source>
</evidence>
<dbReference type="InterPro" id="IPR035680">
    <property type="entry name" value="Clx_II_MBL"/>
</dbReference>
<dbReference type="NCBIfam" id="TIGR03413">
    <property type="entry name" value="GSH_gloB"/>
    <property type="match status" value="1"/>
</dbReference>
<keyword evidence="4 7" id="KW-0479">Metal-binding</keyword>
<evidence type="ECO:0000313" key="10">
    <source>
        <dbReference type="Proteomes" id="UP001368618"/>
    </source>
</evidence>
<reference evidence="9" key="1">
    <citation type="submission" date="2023-09" db="EMBL/GenBank/DDBJ databases">
        <title>Genomes of two closely related lineages of the louse Polyplax serrata with different host specificities.</title>
        <authorList>
            <person name="Martinu J."/>
            <person name="Tarabai H."/>
            <person name="Stefka J."/>
            <person name="Hypsa V."/>
        </authorList>
    </citation>
    <scope>NUCLEOTIDE SEQUENCE [LARGE SCALE GENOMIC DNA]</scope>
    <source>
        <strain evidence="9">98ZLc_SE</strain>
    </source>
</reference>
<dbReference type="Pfam" id="PF16123">
    <property type="entry name" value="HAGH_C"/>
    <property type="match status" value="1"/>
</dbReference>
<dbReference type="PANTHER" id="PTHR43705:SF1">
    <property type="entry name" value="HYDROXYACYLGLUTATHIONE HYDROLASE GLOB"/>
    <property type="match status" value="1"/>
</dbReference>
<dbReference type="Pfam" id="PF00753">
    <property type="entry name" value="Lactamase_B"/>
    <property type="match status" value="1"/>
</dbReference>
<feature type="binding site" evidence="7">
    <location>
        <position position="58"/>
    </location>
    <ligand>
        <name>Zn(2+)</name>
        <dbReference type="ChEBI" id="CHEBI:29105"/>
        <label>2</label>
    </ligand>
</feature>
<dbReference type="PANTHER" id="PTHR43705">
    <property type="entry name" value="HYDROXYACYLGLUTATHIONE HYDROLASE"/>
    <property type="match status" value="1"/>
</dbReference>
<sequence length="256" mass="30242">MKIFPIKSLQDNYIWIGIDKKNNIFCVDPGDSNNLLSYVKKNDFKINVILITHSHIDHIFGIQKIIYYYPDALVFGPKDKKLSIVNYIVMEGDVLNVFDWKFYVIETPGHTATHVSYYEYNQRWLFCGDTLFSGGCGRVYNDNKSYSELYFSLMKLMLLPENTKVFCAHEYTLNNLRFALTVESNNIYAYEYYRFLLKKNIYCTLPSTLRMEKKINPFLRIQTNIINKYFSKSSSVSIKDILSVFKYMRLKKDNFC</sequence>
<comment type="function">
    <text evidence="7">Thiolesterase that catalyzes the hydrolysis of S-D-lactoyl-glutathione to form glutathione and D-lactic acid.</text>
</comment>
<comment type="similarity">
    <text evidence="3 7">Belongs to the metallo-beta-lactamase superfamily. Glyoxalase II family.</text>
</comment>
<dbReference type="Gene3D" id="3.60.15.10">
    <property type="entry name" value="Ribonuclease Z/Hydroxyacylglutathione hydrolase-like"/>
    <property type="match status" value="1"/>
</dbReference>
<dbReference type="EC" id="3.1.2.6" evidence="7"/>
<feature type="binding site" evidence="7">
    <location>
        <position position="55"/>
    </location>
    <ligand>
        <name>Zn(2+)</name>
        <dbReference type="ChEBI" id="CHEBI:29105"/>
        <label>1</label>
    </ligand>
</feature>
<dbReference type="HAMAP" id="MF_01374">
    <property type="entry name" value="Glyoxalase_2"/>
    <property type="match status" value="1"/>
</dbReference>
<dbReference type="SMART" id="SM00849">
    <property type="entry name" value="Lactamase_B"/>
    <property type="match status" value="1"/>
</dbReference>
<feature type="domain" description="Metallo-beta-lactamase" evidence="8">
    <location>
        <begin position="11"/>
        <end position="169"/>
    </location>
</feature>
<dbReference type="SUPFAM" id="SSF56281">
    <property type="entry name" value="Metallo-hydrolase/oxidoreductase"/>
    <property type="match status" value="1"/>
</dbReference>
<feature type="binding site" evidence="7">
    <location>
        <position position="110"/>
    </location>
    <ligand>
        <name>Zn(2+)</name>
        <dbReference type="ChEBI" id="CHEBI:29105"/>
        <label>1</label>
    </ligand>
</feature>
<dbReference type="InterPro" id="IPR050110">
    <property type="entry name" value="Glyoxalase_II_hydrolase"/>
</dbReference>
<comment type="cofactor">
    <cofactor evidence="7">
        <name>Zn(2+)</name>
        <dbReference type="ChEBI" id="CHEBI:29105"/>
    </cofactor>
    <text evidence="7">Binds 2 Zn(2+) ions per subunit.</text>
</comment>
<evidence type="ECO:0000256" key="2">
    <source>
        <dbReference type="ARBA" id="ARBA00004963"/>
    </source>
</evidence>
<evidence type="ECO:0000256" key="1">
    <source>
        <dbReference type="ARBA" id="ARBA00001623"/>
    </source>
</evidence>
<proteinExistence type="inferred from homology"/>
<dbReference type="GO" id="GO:0004416">
    <property type="term" value="F:hydroxyacylglutathione hydrolase activity"/>
    <property type="evidence" value="ECO:0007669"/>
    <property type="project" value="UniProtKB-EC"/>
</dbReference>
<keyword evidence="5 7" id="KW-0378">Hydrolase</keyword>
<feature type="binding site" evidence="7">
    <location>
        <position position="129"/>
    </location>
    <ligand>
        <name>Zn(2+)</name>
        <dbReference type="ChEBI" id="CHEBI:29105"/>
        <label>2</label>
    </ligand>
</feature>
<dbReference type="InterPro" id="IPR017782">
    <property type="entry name" value="Hydroxyacylglutathione_Hdrlase"/>
</dbReference>
<organism evidence="9 10">
    <name type="scientific">Candidatus Legionella polyplacis</name>
    <dbReference type="NCBI Taxonomy" id="2005262"/>
    <lineage>
        <taxon>Bacteria</taxon>
        <taxon>Pseudomonadati</taxon>
        <taxon>Pseudomonadota</taxon>
        <taxon>Gammaproteobacteria</taxon>
        <taxon>Legionellales</taxon>
        <taxon>Legionellaceae</taxon>
        <taxon>Legionella</taxon>
    </lineage>
</organism>
<evidence type="ECO:0000256" key="4">
    <source>
        <dbReference type="ARBA" id="ARBA00022723"/>
    </source>
</evidence>
<dbReference type="CDD" id="cd07723">
    <property type="entry name" value="hydroxyacylglutathione_hydrolase_MBL-fold"/>
    <property type="match status" value="1"/>
</dbReference>
<dbReference type="InterPro" id="IPR036866">
    <property type="entry name" value="RibonucZ/Hydroxyglut_hydro"/>
</dbReference>
<feature type="binding site" evidence="7">
    <location>
        <position position="53"/>
    </location>
    <ligand>
        <name>Zn(2+)</name>
        <dbReference type="ChEBI" id="CHEBI:29105"/>
        <label>1</label>
    </ligand>
</feature>
<dbReference type="RefSeq" id="WP_338515987.1">
    <property type="nucleotide sequence ID" value="NZ_CP135137.1"/>
</dbReference>
<accession>A0ABZ2GVA4</accession>
<dbReference type="InterPro" id="IPR032282">
    <property type="entry name" value="HAGH_C"/>
</dbReference>
<feature type="binding site" evidence="7">
    <location>
        <position position="57"/>
    </location>
    <ligand>
        <name>Zn(2+)</name>
        <dbReference type="ChEBI" id="CHEBI:29105"/>
        <label>2</label>
    </ligand>
</feature>
<comment type="pathway">
    <text evidence="2 7">Secondary metabolite metabolism; methylglyoxal degradation; (R)-lactate from methylglyoxal: step 2/2.</text>
</comment>
<feature type="binding site" evidence="7">
    <location>
        <position position="129"/>
    </location>
    <ligand>
        <name>Zn(2+)</name>
        <dbReference type="ChEBI" id="CHEBI:29105"/>
        <label>1</label>
    </ligand>
</feature>
<name>A0ABZ2GVA4_9GAMM</name>
<comment type="catalytic activity">
    <reaction evidence="1 7">
        <text>an S-(2-hydroxyacyl)glutathione + H2O = a 2-hydroxy carboxylate + glutathione + H(+)</text>
        <dbReference type="Rhea" id="RHEA:21864"/>
        <dbReference type="ChEBI" id="CHEBI:15377"/>
        <dbReference type="ChEBI" id="CHEBI:15378"/>
        <dbReference type="ChEBI" id="CHEBI:57925"/>
        <dbReference type="ChEBI" id="CHEBI:58896"/>
        <dbReference type="ChEBI" id="CHEBI:71261"/>
        <dbReference type="EC" id="3.1.2.6"/>
    </reaction>
</comment>
<dbReference type="Proteomes" id="UP001368618">
    <property type="component" value="Chromosome"/>
</dbReference>
<comment type="subunit">
    <text evidence="7">Monomer.</text>
</comment>
<evidence type="ECO:0000256" key="6">
    <source>
        <dbReference type="ARBA" id="ARBA00022833"/>
    </source>
</evidence>
<dbReference type="EMBL" id="CP135137">
    <property type="protein sequence ID" value="WWR11398.1"/>
    <property type="molecule type" value="Genomic_DNA"/>
</dbReference>
<evidence type="ECO:0000256" key="7">
    <source>
        <dbReference type="HAMAP-Rule" id="MF_01374"/>
    </source>
</evidence>
<evidence type="ECO:0000259" key="8">
    <source>
        <dbReference type="SMART" id="SM00849"/>
    </source>
</evidence>
<gene>
    <name evidence="7 9" type="primary">gloB</name>
    <name evidence="9" type="ORF">RQL39_01730</name>
</gene>
<evidence type="ECO:0000256" key="5">
    <source>
        <dbReference type="ARBA" id="ARBA00022801"/>
    </source>
</evidence>
<evidence type="ECO:0000256" key="3">
    <source>
        <dbReference type="ARBA" id="ARBA00006759"/>
    </source>
</evidence>
<feature type="binding site" evidence="7">
    <location>
        <position position="169"/>
    </location>
    <ligand>
        <name>Zn(2+)</name>
        <dbReference type="ChEBI" id="CHEBI:29105"/>
        <label>2</label>
    </ligand>
</feature>
<protein>
    <recommendedName>
        <fullName evidence="7">Hydroxyacylglutathione hydrolase</fullName>
        <ecNumber evidence="7">3.1.2.6</ecNumber>
    </recommendedName>
    <alternativeName>
        <fullName evidence="7">Glyoxalase II</fullName>
        <shortName evidence="7">Glx II</shortName>
    </alternativeName>
</protein>
<keyword evidence="6 7" id="KW-0862">Zinc</keyword>
<dbReference type="InterPro" id="IPR001279">
    <property type="entry name" value="Metallo-B-lactamas"/>
</dbReference>
<keyword evidence="10" id="KW-1185">Reference proteome</keyword>